<comment type="catalytic activity">
    <reaction evidence="14 15">
        <text>2 D-alanine + ATP = D-alanyl-D-alanine + ADP + phosphate + H(+)</text>
        <dbReference type="Rhea" id="RHEA:11224"/>
        <dbReference type="ChEBI" id="CHEBI:15378"/>
        <dbReference type="ChEBI" id="CHEBI:30616"/>
        <dbReference type="ChEBI" id="CHEBI:43474"/>
        <dbReference type="ChEBI" id="CHEBI:57416"/>
        <dbReference type="ChEBI" id="CHEBI:57822"/>
        <dbReference type="ChEBI" id="CHEBI:456216"/>
        <dbReference type="EC" id="6.3.2.4"/>
    </reaction>
</comment>
<dbReference type="PROSITE" id="PS50975">
    <property type="entry name" value="ATP_GRASP"/>
    <property type="match status" value="1"/>
</dbReference>
<evidence type="ECO:0000259" key="17">
    <source>
        <dbReference type="PROSITE" id="PS50975"/>
    </source>
</evidence>
<proteinExistence type="inferred from homology"/>
<comment type="cofactor">
    <cofactor evidence="1">
        <name>Mn(2+)</name>
        <dbReference type="ChEBI" id="CHEBI:29035"/>
    </cofactor>
</comment>
<evidence type="ECO:0000256" key="15">
    <source>
        <dbReference type="HAMAP-Rule" id="MF_00047"/>
    </source>
</evidence>
<gene>
    <name evidence="18" type="primary">ddlA</name>
    <name evidence="15" type="synonym">ddl</name>
    <name evidence="18" type="ORF">ACFQNF_18275</name>
</gene>
<dbReference type="InterPro" id="IPR016185">
    <property type="entry name" value="PreATP-grasp_dom_sf"/>
</dbReference>
<keyword evidence="9" id="KW-0460">Magnesium</keyword>
<accession>A0ABW2R208</accession>
<evidence type="ECO:0000256" key="16">
    <source>
        <dbReference type="PROSITE-ProRule" id="PRU00409"/>
    </source>
</evidence>
<evidence type="ECO:0000256" key="4">
    <source>
        <dbReference type="ARBA" id="ARBA00010871"/>
    </source>
</evidence>
<keyword evidence="13 15" id="KW-0961">Cell wall biogenesis/degradation</keyword>
<comment type="similarity">
    <text evidence="4 15">Belongs to the D-alanine--D-alanine ligase family.</text>
</comment>
<evidence type="ECO:0000313" key="18">
    <source>
        <dbReference type="EMBL" id="MFC7421810.1"/>
    </source>
</evidence>
<keyword evidence="10 15" id="KW-0133">Cell shape</keyword>
<dbReference type="Proteomes" id="UP001596473">
    <property type="component" value="Unassembled WGS sequence"/>
</dbReference>
<dbReference type="SUPFAM" id="SSF56059">
    <property type="entry name" value="Glutathione synthetase ATP-binding domain-like"/>
    <property type="match status" value="1"/>
</dbReference>
<comment type="subcellular location">
    <subcellularLocation>
        <location evidence="15">Cytoplasm</location>
    </subcellularLocation>
</comment>
<keyword evidence="5 15" id="KW-0436">Ligase</keyword>
<dbReference type="HAMAP" id="MF_00047">
    <property type="entry name" value="Dala_Dala_lig"/>
    <property type="match status" value="1"/>
</dbReference>
<evidence type="ECO:0000256" key="11">
    <source>
        <dbReference type="ARBA" id="ARBA00022984"/>
    </source>
</evidence>
<evidence type="ECO:0000256" key="14">
    <source>
        <dbReference type="ARBA" id="ARBA00047614"/>
    </source>
</evidence>
<dbReference type="RefSeq" id="WP_380189408.1">
    <property type="nucleotide sequence ID" value="NZ_JBHTBQ010000044.1"/>
</dbReference>
<comment type="cofactor">
    <cofactor evidence="2">
        <name>Mg(2+)</name>
        <dbReference type="ChEBI" id="CHEBI:18420"/>
    </cofactor>
</comment>
<evidence type="ECO:0000256" key="8">
    <source>
        <dbReference type="ARBA" id="ARBA00022840"/>
    </source>
</evidence>
<protein>
    <recommendedName>
        <fullName evidence="15">D-alanine--D-alanine ligase</fullName>
        <ecNumber evidence="15">6.3.2.4</ecNumber>
    </recommendedName>
    <alternativeName>
        <fullName evidence="15">D-Ala-D-Ala ligase</fullName>
    </alternativeName>
    <alternativeName>
        <fullName evidence="15">D-alanylalanine synthetase</fullName>
    </alternativeName>
</protein>
<dbReference type="NCBIfam" id="NF002378">
    <property type="entry name" value="PRK01372.1"/>
    <property type="match status" value="1"/>
</dbReference>
<dbReference type="PROSITE" id="PS00844">
    <property type="entry name" value="DALA_DALA_LIGASE_2"/>
    <property type="match status" value="1"/>
</dbReference>
<dbReference type="Pfam" id="PF07478">
    <property type="entry name" value="Dala_Dala_lig_C"/>
    <property type="match status" value="1"/>
</dbReference>
<evidence type="ECO:0000256" key="1">
    <source>
        <dbReference type="ARBA" id="ARBA00001936"/>
    </source>
</evidence>
<dbReference type="NCBIfam" id="TIGR01205">
    <property type="entry name" value="D_ala_D_alaTIGR"/>
    <property type="match status" value="1"/>
</dbReference>
<dbReference type="PIRSF" id="PIRSF039102">
    <property type="entry name" value="Ddl/VanB"/>
    <property type="match status" value="1"/>
</dbReference>
<evidence type="ECO:0000256" key="13">
    <source>
        <dbReference type="ARBA" id="ARBA00023316"/>
    </source>
</evidence>
<dbReference type="EMBL" id="JBHTBQ010000044">
    <property type="protein sequence ID" value="MFC7421810.1"/>
    <property type="molecule type" value="Genomic_DNA"/>
</dbReference>
<reference evidence="19" key="1">
    <citation type="journal article" date="2019" name="Int. J. Syst. Evol. Microbiol.">
        <title>The Global Catalogue of Microorganisms (GCM) 10K type strain sequencing project: providing services to taxonomists for standard genome sequencing and annotation.</title>
        <authorList>
            <consortium name="The Broad Institute Genomics Platform"/>
            <consortium name="The Broad Institute Genome Sequencing Center for Infectious Disease"/>
            <person name="Wu L."/>
            <person name="Ma J."/>
        </authorList>
    </citation>
    <scope>NUCLEOTIDE SEQUENCE [LARGE SCALE GENOMIC DNA]</scope>
    <source>
        <strain evidence="19">CCUG 62945</strain>
    </source>
</reference>
<feature type="domain" description="ATP-grasp" evidence="17">
    <location>
        <begin position="148"/>
        <end position="349"/>
    </location>
</feature>
<keyword evidence="19" id="KW-1185">Reference proteome</keyword>
<evidence type="ECO:0000313" key="19">
    <source>
        <dbReference type="Proteomes" id="UP001596473"/>
    </source>
</evidence>
<keyword evidence="8 16" id="KW-0067">ATP-binding</keyword>
<dbReference type="NCBIfam" id="NF002528">
    <property type="entry name" value="PRK01966.1-4"/>
    <property type="match status" value="1"/>
</dbReference>
<comment type="caution">
    <text evidence="18">The sequence shown here is derived from an EMBL/GenBank/DDBJ whole genome shotgun (WGS) entry which is preliminary data.</text>
</comment>
<dbReference type="InterPro" id="IPR000291">
    <property type="entry name" value="D-Ala_lig_Van_CS"/>
</dbReference>
<dbReference type="NCBIfam" id="NF002525">
    <property type="entry name" value="PRK01966.1-1"/>
    <property type="match status" value="1"/>
</dbReference>
<evidence type="ECO:0000256" key="6">
    <source>
        <dbReference type="ARBA" id="ARBA00022723"/>
    </source>
</evidence>
<dbReference type="EC" id="6.3.2.4" evidence="15"/>
<dbReference type="Pfam" id="PF01820">
    <property type="entry name" value="Dala_Dala_lig_N"/>
    <property type="match status" value="1"/>
</dbReference>
<keyword evidence="12" id="KW-0464">Manganese</keyword>
<keyword evidence="6" id="KW-0479">Metal-binding</keyword>
<comment type="pathway">
    <text evidence="15">Cell wall biogenesis; peptidoglycan biosynthesis.</text>
</comment>
<dbReference type="GO" id="GO:0008716">
    <property type="term" value="F:D-alanine-D-alanine ligase activity"/>
    <property type="evidence" value="ECO:0007669"/>
    <property type="project" value="UniProtKB-EC"/>
</dbReference>
<keyword evidence="7 16" id="KW-0547">Nucleotide-binding</keyword>
<dbReference type="Gene3D" id="3.30.470.20">
    <property type="entry name" value="ATP-grasp fold, B domain"/>
    <property type="match status" value="1"/>
</dbReference>
<dbReference type="PANTHER" id="PTHR23132">
    <property type="entry name" value="D-ALANINE--D-ALANINE LIGASE"/>
    <property type="match status" value="1"/>
</dbReference>
<organism evidence="18 19">
    <name type="scientific">Iodobacter arcticus</name>
    <dbReference type="NCBI Taxonomy" id="590593"/>
    <lineage>
        <taxon>Bacteria</taxon>
        <taxon>Pseudomonadati</taxon>
        <taxon>Pseudomonadota</taxon>
        <taxon>Betaproteobacteria</taxon>
        <taxon>Neisseriales</taxon>
        <taxon>Chitinibacteraceae</taxon>
        <taxon>Iodobacter</taxon>
    </lineage>
</organism>
<keyword evidence="11 15" id="KW-0573">Peptidoglycan synthesis</keyword>
<evidence type="ECO:0000256" key="2">
    <source>
        <dbReference type="ARBA" id="ARBA00001946"/>
    </source>
</evidence>
<dbReference type="InterPro" id="IPR011761">
    <property type="entry name" value="ATP-grasp"/>
</dbReference>
<dbReference type="SUPFAM" id="SSF52440">
    <property type="entry name" value="PreATP-grasp domain"/>
    <property type="match status" value="1"/>
</dbReference>
<dbReference type="Gene3D" id="3.40.50.20">
    <property type="match status" value="1"/>
</dbReference>
<dbReference type="PROSITE" id="PS00843">
    <property type="entry name" value="DALA_DALA_LIGASE_1"/>
    <property type="match status" value="1"/>
</dbReference>
<evidence type="ECO:0000256" key="3">
    <source>
        <dbReference type="ARBA" id="ARBA00003921"/>
    </source>
</evidence>
<sequence length="365" mass="39120">MVEKALVKVGILFGGKSVEHEVSLLSAKNVMDALDLDRFELVPIFVDKAGRWLLVDSLDALLEKTAAESDGAAVSYGPVVSFVPGGQGRLIHLSDMASSTYVDVVFPVLHGLCGEDGSVQGLLKLAGVPYVGSEIIGSAIGMDKDVSKRLLRVAGIPIAPFYAFKRGDAIDCRKVLEELGLPVFVKPASLGSSVGVAKVVDASGLQAAIDAAFKFDAKVLVEKFIEGREIECAVLGNDDPVASVVGEISSSHDFYSYEAKYVDKKAVKLTVPASIDSTIADRVRALSVQSFHVLCCTGMARVDFFLSKDGSLVVNEINTIPGFTSMSMYPLLWQATGLAYRTLISQLIELAMQRFAQNEELKTSF</sequence>
<dbReference type="PANTHER" id="PTHR23132:SF25">
    <property type="entry name" value="D-ALANINE--D-ALANINE LIGASE A"/>
    <property type="match status" value="1"/>
</dbReference>
<comment type="function">
    <text evidence="3 15">Cell wall formation.</text>
</comment>
<dbReference type="InterPro" id="IPR013815">
    <property type="entry name" value="ATP_grasp_subdomain_1"/>
</dbReference>
<dbReference type="Gene3D" id="3.30.1490.20">
    <property type="entry name" value="ATP-grasp fold, A domain"/>
    <property type="match status" value="1"/>
</dbReference>
<keyword evidence="15" id="KW-0963">Cytoplasm</keyword>
<evidence type="ECO:0000256" key="9">
    <source>
        <dbReference type="ARBA" id="ARBA00022842"/>
    </source>
</evidence>
<evidence type="ECO:0000256" key="10">
    <source>
        <dbReference type="ARBA" id="ARBA00022960"/>
    </source>
</evidence>
<dbReference type="InterPro" id="IPR005905">
    <property type="entry name" value="D_ala_D_ala"/>
</dbReference>
<dbReference type="InterPro" id="IPR011127">
    <property type="entry name" value="Dala_Dala_lig_N"/>
</dbReference>
<evidence type="ECO:0000256" key="12">
    <source>
        <dbReference type="ARBA" id="ARBA00023211"/>
    </source>
</evidence>
<name>A0ABW2R208_9NEIS</name>
<evidence type="ECO:0000256" key="5">
    <source>
        <dbReference type="ARBA" id="ARBA00022598"/>
    </source>
</evidence>
<evidence type="ECO:0000256" key="7">
    <source>
        <dbReference type="ARBA" id="ARBA00022741"/>
    </source>
</evidence>
<dbReference type="InterPro" id="IPR011095">
    <property type="entry name" value="Dala_Dala_lig_C"/>
</dbReference>